<evidence type="ECO:0000313" key="8">
    <source>
        <dbReference type="Proteomes" id="UP000068067"/>
    </source>
</evidence>
<keyword evidence="3" id="KW-0378">Hydrolase</keyword>
<dbReference type="RefSeq" id="WP_053544269.1">
    <property type="nucleotide sequence ID" value="NZ_CP009220.1"/>
</dbReference>
<dbReference type="SUPFAM" id="SSF54001">
    <property type="entry name" value="Cysteine proteinases"/>
    <property type="match status" value="1"/>
</dbReference>
<keyword evidence="8" id="KW-1185">Reference proteome</keyword>
<dbReference type="PATRIC" id="fig|931089.4.peg.705"/>
<dbReference type="EMBL" id="CP009220">
    <property type="protein sequence ID" value="ALC05150.1"/>
    <property type="molecule type" value="Genomic_DNA"/>
</dbReference>
<dbReference type="Pfam" id="PF00877">
    <property type="entry name" value="NLPC_P60"/>
    <property type="match status" value="1"/>
</dbReference>
<dbReference type="InterPro" id="IPR000064">
    <property type="entry name" value="NLP_P60_dom"/>
</dbReference>
<dbReference type="Proteomes" id="UP000068067">
    <property type="component" value="Chromosome"/>
</dbReference>
<evidence type="ECO:0000259" key="6">
    <source>
        <dbReference type="PROSITE" id="PS51935"/>
    </source>
</evidence>
<evidence type="ECO:0000256" key="1">
    <source>
        <dbReference type="ARBA" id="ARBA00007074"/>
    </source>
</evidence>
<organism evidence="7 8">
    <name type="scientific">Corynebacterium deserti GIMN1.010</name>
    <dbReference type="NCBI Taxonomy" id="931089"/>
    <lineage>
        <taxon>Bacteria</taxon>
        <taxon>Bacillati</taxon>
        <taxon>Actinomycetota</taxon>
        <taxon>Actinomycetes</taxon>
        <taxon>Mycobacteriales</taxon>
        <taxon>Corynebacteriaceae</taxon>
        <taxon>Corynebacterium</taxon>
    </lineage>
</organism>
<evidence type="ECO:0000313" key="7">
    <source>
        <dbReference type="EMBL" id="ALC05150.1"/>
    </source>
</evidence>
<accession>A0A0M4CVS9</accession>
<dbReference type="KEGG" id="cdx:CDES_03485"/>
<gene>
    <name evidence="7" type="ORF">CDES_03485</name>
</gene>
<proteinExistence type="inferred from homology"/>
<feature type="region of interest" description="Disordered" evidence="5">
    <location>
        <begin position="147"/>
        <end position="173"/>
    </location>
</feature>
<dbReference type="GO" id="GO:0006508">
    <property type="term" value="P:proteolysis"/>
    <property type="evidence" value="ECO:0007669"/>
    <property type="project" value="UniProtKB-KW"/>
</dbReference>
<keyword evidence="4" id="KW-0788">Thiol protease</keyword>
<reference evidence="7 8" key="1">
    <citation type="submission" date="2014-08" db="EMBL/GenBank/DDBJ databases">
        <title>Complete genome sequence of Corynebacterium deserti GIMN1.010 (=DSM 45689), isolated from desert sand in western China.</title>
        <authorList>
            <person name="Ruckert C."/>
            <person name="Albersmeier A."/>
            <person name="Kalinowski J."/>
        </authorList>
    </citation>
    <scope>NUCLEOTIDE SEQUENCE [LARGE SCALE GENOMIC DNA]</scope>
    <source>
        <strain evidence="7 8">GIMN1.010</strain>
    </source>
</reference>
<dbReference type="InterPro" id="IPR051794">
    <property type="entry name" value="PG_Endopeptidase_C40"/>
</dbReference>
<dbReference type="OrthoDB" id="5177647at2"/>
<dbReference type="PANTHER" id="PTHR47359">
    <property type="entry name" value="PEPTIDOGLYCAN DL-ENDOPEPTIDASE CWLO"/>
    <property type="match status" value="1"/>
</dbReference>
<sequence>MIALISALANLRTLEPARLPALTLPTAPDIGAALALGRELGADPTTLKTLVDATSHHHTLIAQAFHEASPLIDATRHELSSLALTYLNQAAGLVLRSFSLNPAESHSARTQLMALPHLLLAEATEKIDKMQKEVQPVVDKLLSVRPLDASPASSPEPEFAVASSSTSSAGDNADGKRAVAAAKQALGTPYVWGGTSLNGFDCSGFTQWAWRQAGLELPRLAEHQTVGRAITASELQEGDLLVWDGHVAMYAGDGTIIEAGNPVQINPVRTTNMGMEFYGYYRPTG</sequence>
<evidence type="ECO:0000256" key="5">
    <source>
        <dbReference type="SAM" id="MobiDB-lite"/>
    </source>
</evidence>
<evidence type="ECO:0000256" key="2">
    <source>
        <dbReference type="ARBA" id="ARBA00022670"/>
    </source>
</evidence>
<evidence type="ECO:0000256" key="4">
    <source>
        <dbReference type="ARBA" id="ARBA00022807"/>
    </source>
</evidence>
<comment type="similarity">
    <text evidence="1">Belongs to the peptidase C40 family.</text>
</comment>
<protein>
    <recommendedName>
        <fullName evidence="6">NlpC/P60 domain-containing protein</fullName>
    </recommendedName>
</protein>
<dbReference type="AlphaFoldDB" id="A0A0M4CVS9"/>
<dbReference type="GO" id="GO:0008234">
    <property type="term" value="F:cysteine-type peptidase activity"/>
    <property type="evidence" value="ECO:0007669"/>
    <property type="project" value="UniProtKB-KW"/>
</dbReference>
<dbReference type="InterPro" id="IPR038765">
    <property type="entry name" value="Papain-like_cys_pep_sf"/>
</dbReference>
<name>A0A0M4CVS9_9CORY</name>
<dbReference type="PANTHER" id="PTHR47359:SF3">
    <property type="entry name" value="NLP_P60 DOMAIN-CONTAINING PROTEIN-RELATED"/>
    <property type="match status" value="1"/>
</dbReference>
<dbReference type="STRING" id="931089.CDES_03485"/>
<dbReference type="Gene3D" id="3.90.1720.10">
    <property type="entry name" value="endopeptidase domain like (from Nostoc punctiforme)"/>
    <property type="match status" value="1"/>
</dbReference>
<feature type="domain" description="NlpC/P60" evidence="6">
    <location>
        <begin position="172"/>
        <end position="285"/>
    </location>
</feature>
<dbReference type="PROSITE" id="PS51935">
    <property type="entry name" value="NLPC_P60"/>
    <property type="match status" value="1"/>
</dbReference>
<keyword evidence="2" id="KW-0645">Protease</keyword>
<evidence type="ECO:0000256" key="3">
    <source>
        <dbReference type="ARBA" id="ARBA00022801"/>
    </source>
</evidence>